<dbReference type="Proteomes" id="UP001194729">
    <property type="component" value="Unassembled WGS sequence"/>
</dbReference>
<reference evidence="1 2" key="1">
    <citation type="submission" date="2020-11" db="EMBL/GenBank/DDBJ databases">
        <title>P. mediterranea TC4 genome.</title>
        <authorList>
            <person name="Molmeret M."/>
        </authorList>
    </citation>
    <scope>NUCLEOTIDE SEQUENCE [LARGE SCALE GENOMIC DNA]</scope>
    <source>
        <strain evidence="1 2">TC4</strain>
    </source>
</reference>
<gene>
    <name evidence="1" type="ORF">FNJ87_08515</name>
</gene>
<name>A0ABS0A4S4_9FLAO</name>
<organism evidence="1 2">
    <name type="scientific">Nonlabens mediterrranea</name>
    <dbReference type="NCBI Taxonomy" id="1419947"/>
    <lineage>
        <taxon>Bacteria</taxon>
        <taxon>Pseudomonadati</taxon>
        <taxon>Bacteroidota</taxon>
        <taxon>Flavobacteriia</taxon>
        <taxon>Flavobacteriales</taxon>
        <taxon>Flavobacteriaceae</taxon>
        <taxon>Nonlabens</taxon>
    </lineage>
</organism>
<evidence type="ECO:0000313" key="2">
    <source>
        <dbReference type="Proteomes" id="UP001194729"/>
    </source>
</evidence>
<feature type="non-terminal residue" evidence="1">
    <location>
        <position position="1"/>
    </location>
</feature>
<sequence>KARGNSAIVDQTGDGQMSVVNQNLASSSAPNGNGYNNATVIQRNANVSLTPQTQRAAAARRHF</sequence>
<comment type="caution">
    <text evidence="1">The sequence shown here is derived from an EMBL/GenBank/DDBJ whole genome shotgun (WGS) entry which is preliminary data.</text>
</comment>
<keyword evidence="2" id="KW-1185">Reference proteome</keyword>
<protein>
    <submittedName>
        <fullName evidence="1">Uncharacterized protein</fullName>
    </submittedName>
</protein>
<accession>A0ABS0A4S4</accession>
<evidence type="ECO:0000313" key="1">
    <source>
        <dbReference type="EMBL" id="MBF4984366.1"/>
    </source>
</evidence>
<proteinExistence type="predicted"/>
<dbReference type="EMBL" id="JADKYU010000438">
    <property type="protein sequence ID" value="MBF4984366.1"/>
    <property type="molecule type" value="Genomic_DNA"/>
</dbReference>